<dbReference type="EMBL" id="MEYQ01000047">
    <property type="protein sequence ID" value="OGD38321.1"/>
    <property type="molecule type" value="Genomic_DNA"/>
</dbReference>
<evidence type="ECO:0000313" key="3">
    <source>
        <dbReference type="Proteomes" id="UP000177947"/>
    </source>
</evidence>
<accession>A0A1F5C649</accession>
<dbReference type="AlphaFoldDB" id="A0A1F5C649"/>
<reference evidence="2 3" key="1">
    <citation type="journal article" date="2016" name="Nat. Commun.">
        <title>Thousands of microbial genomes shed light on interconnected biogeochemical processes in an aquifer system.</title>
        <authorList>
            <person name="Anantharaman K."/>
            <person name="Brown C.T."/>
            <person name="Hug L.A."/>
            <person name="Sharon I."/>
            <person name="Castelle C.J."/>
            <person name="Probst A.J."/>
            <person name="Thomas B.C."/>
            <person name="Singh A."/>
            <person name="Wilkins M.J."/>
            <person name="Karaoz U."/>
            <person name="Brodie E.L."/>
            <person name="Williams K.H."/>
            <person name="Hubbard S.S."/>
            <person name="Banfield J.F."/>
        </authorList>
    </citation>
    <scope>NUCLEOTIDE SEQUENCE [LARGE SCALE GENOMIC DNA]</scope>
</reference>
<organism evidence="2 3">
    <name type="scientific">Candidatus Azambacteria bacterium RIFCSPLOWO2_01_FULL_37_9</name>
    <dbReference type="NCBI Taxonomy" id="1797297"/>
    <lineage>
        <taxon>Bacteria</taxon>
        <taxon>Candidatus Azamiibacteriota</taxon>
    </lineage>
</organism>
<feature type="transmembrane region" description="Helical" evidence="1">
    <location>
        <begin position="130"/>
        <end position="149"/>
    </location>
</feature>
<evidence type="ECO:0000256" key="1">
    <source>
        <dbReference type="SAM" id="Phobius"/>
    </source>
</evidence>
<feature type="transmembrane region" description="Helical" evidence="1">
    <location>
        <begin position="81"/>
        <end position="98"/>
    </location>
</feature>
<evidence type="ECO:0008006" key="4">
    <source>
        <dbReference type="Google" id="ProtNLM"/>
    </source>
</evidence>
<dbReference type="Proteomes" id="UP000177947">
    <property type="component" value="Unassembled WGS sequence"/>
</dbReference>
<keyword evidence="1" id="KW-0472">Membrane</keyword>
<name>A0A1F5C649_9BACT</name>
<comment type="caution">
    <text evidence="2">The sequence shown here is derived from an EMBL/GenBank/DDBJ whole genome shotgun (WGS) entry which is preliminary data.</text>
</comment>
<keyword evidence="1" id="KW-1133">Transmembrane helix</keyword>
<proteinExistence type="predicted"/>
<keyword evidence="1" id="KW-0812">Transmembrane</keyword>
<feature type="transmembrane region" description="Helical" evidence="1">
    <location>
        <begin position="7"/>
        <end position="29"/>
    </location>
</feature>
<evidence type="ECO:0000313" key="2">
    <source>
        <dbReference type="EMBL" id="OGD38321.1"/>
    </source>
</evidence>
<feature type="transmembrane region" description="Helical" evidence="1">
    <location>
        <begin position="49"/>
        <end position="69"/>
    </location>
</feature>
<protein>
    <recommendedName>
        <fullName evidence="4">DUF4149 domain-containing protein</fullName>
    </recommendedName>
</protein>
<gene>
    <name evidence="2" type="ORF">A2907_00710</name>
</gene>
<sequence length="161" mass="18418">MYEIYKFLHGIGILMTVGVITASLIYGWYKKLFPNNKLLTKIQFPYKWISPSVKIGLVVLIISGLGMYAERAEQFNSSAVFWIKMGFVLALVINNIWLNSILKPKGKKIFSDPVLANSPEALKLKKTFNFAENLSLFLWFTTMIVSFLLPEGREERGGREF</sequence>